<dbReference type="Proteomes" id="UP000295367">
    <property type="component" value="Unassembled WGS sequence"/>
</dbReference>
<keyword evidence="1" id="KW-0812">Transmembrane</keyword>
<comment type="caution">
    <text evidence="3">The sequence shown here is derived from an EMBL/GenBank/DDBJ whole genome shotgun (WGS) entry which is preliminary data.</text>
</comment>
<organism evidence="3 4">
    <name type="scientific">Sulfurirhabdus autotrophica</name>
    <dbReference type="NCBI Taxonomy" id="1706046"/>
    <lineage>
        <taxon>Bacteria</taxon>
        <taxon>Pseudomonadati</taxon>
        <taxon>Pseudomonadota</taxon>
        <taxon>Betaproteobacteria</taxon>
        <taxon>Nitrosomonadales</taxon>
        <taxon>Sulfuricellaceae</taxon>
        <taxon>Sulfurirhabdus</taxon>
    </lineage>
</organism>
<evidence type="ECO:0000313" key="4">
    <source>
        <dbReference type="Proteomes" id="UP000295367"/>
    </source>
</evidence>
<evidence type="ECO:0000256" key="1">
    <source>
        <dbReference type="SAM" id="Phobius"/>
    </source>
</evidence>
<feature type="transmembrane region" description="Helical" evidence="1">
    <location>
        <begin position="12"/>
        <end position="35"/>
    </location>
</feature>
<keyword evidence="4" id="KW-1185">Reference proteome</keyword>
<sequence>MWMNYDGYGMGWHWLGWLGMAFFWLIPILLVLVVVKYLMGSRLSNATDGDKKPDALAVLEERYARGEIDREEYLLKRNDLKQG</sequence>
<name>A0A4R3XQP9_9PROT</name>
<dbReference type="Pfam" id="PF09851">
    <property type="entry name" value="SHOCT"/>
    <property type="match status" value="1"/>
</dbReference>
<evidence type="ECO:0000259" key="2">
    <source>
        <dbReference type="Pfam" id="PF09851"/>
    </source>
</evidence>
<accession>A0A4R3XQP9</accession>
<reference evidence="3 4" key="1">
    <citation type="submission" date="2019-03" db="EMBL/GenBank/DDBJ databases">
        <title>Genomic Encyclopedia of Type Strains, Phase IV (KMG-IV): sequencing the most valuable type-strain genomes for metagenomic binning, comparative biology and taxonomic classification.</title>
        <authorList>
            <person name="Goeker M."/>
        </authorList>
    </citation>
    <scope>NUCLEOTIDE SEQUENCE [LARGE SCALE GENOMIC DNA]</scope>
    <source>
        <strain evidence="3 4">DSM 100309</strain>
    </source>
</reference>
<gene>
    <name evidence="3" type="ORF">EDC63_1427</name>
</gene>
<keyword evidence="1" id="KW-1133">Transmembrane helix</keyword>
<evidence type="ECO:0000313" key="3">
    <source>
        <dbReference type="EMBL" id="TCV78224.1"/>
    </source>
</evidence>
<dbReference type="InterPro" id="IPR018649">
    <property type="entry name" value="SHOCT"/>
</dbReference>
<dbReference type="OrthoDB" id="1123500at2"/>
<proteinExistence type="predicted"/>
<protein>
    <submittedName>
        <fullName evidence="3">Putative membrane protein</fullName>
    </submittedName>
</protein>
<keyword evidence="1" id="KW-0472">Membrane</keyword>
<dbReference type="EMBL" id="SMCO01000042">
    <property type="protein sequence ID" value="TCV78224.1"/>
    <property type="molecule type" value="Genomic_DNA"/>
</dbReference>
<dbReference type="RefSeq" id="WP_124946856.1">
    <property type="nucleotide sequence ID" value="NZ_BHVT01000043.1"/>
</dbReference>
<dbReference type="AlphaFoldDB" id="A0A4R3XQP9"/>
<feature type="domain" description="SHOCT" evidence="2">
    <location>
        <begin position="54"/>
        <end position="80"/>
    </location>
</feature>